<feature type="compositionally biased region" description="Basic residues" evidence="5">
    <location>
        <begin position="1020"/>
        <end position="1030"/>
    </location>
</feature>
<proteinExistence type="inferred from homology"/>
<feature type="compositionally biased region" description="Polar residues" evidence="5">
    <location>
        <begin position="416"/>
        <end position="430"/>
    </location>
</feature>
<feature type="region of interest" description="Disordered" evidence="5">
    <location>
        <begin position="416"/>
        <end position="453"/>
    </location>
</feature>
<feature type="compositionally biased region" description="Polar residues" evidence="5">
    <location>
        <begin position="687"/>
        <end position="696"/>
    </location>
</feature>
<evidence type="ECO:0000313" key="6">
    <source>
        <dbReference type="EMBL" id="KAJ9567873.1"/>
    </source>
</evidence>
<gene>
    <name evidence="6" type="ORF">OSB04_003839</name>
</gene>
<dbReference type="InterPro" id="IPR012474">
    <property type="entry name" value="Frigida"/>
</dbReference>
<feature type="region of interest" description="Disordered" evidence="5">
    <location>
        <begin position="1277"/>
        <end position="1298"/>
    </location>
</feature>
<sequence>MTRVSETVDDSANLAGAPPSMDAITVLLPSINVETQTSTPPPSESNLTTQQQQQPDNTTNNTLAGGDLPPEPPFIDSINGLRTLSTALSTFLRRYDELHDHLNFIKTAIESKLPNHMETDIPNPNECVTSVTEASVVVDTVTDVPETMAEERNPNGIATDCGGNSESMDISENSEGIDTTLKKDEEETEISKKPDVLSELESYCEQMCGREMKKYVIRHIYDTNRLREEIPKALKLASDPAKLVLEGIGRFFTQGRISFSEGSQLSVLRLASVVILECFLMITSDGIKIAKLEEERAEKSAVIWRNRMIKEGGLAKADEIDARGLLLFISGFGIPNVFKNEDIRDLIRVSNVKKISSALCRSTILIQKIQVVINWMMKNNLGTEAADIACTFGLEDKCRPVKTLLHNKDMEANGSVSFNETQTYNGGSHENATKPERPDILEKPEETDNSNRPAVSELESYCELMCGRELRAYVTKHISDMDKLRKEIPKALKLSKNPAKWVLEGVGRFFLQGTRSYSEGLKATVVRLAAVLILECFVMISSDGIEIAKEEEEYAAKAAIDWRKRMIKEGGLANTDEVDARGLLLLISGFGIPDVFTYEDVRDLIRAAKAKKFSSALRRSSILIPKIPVVMDWMVKNNLETEAADIACTFGLEDKCGPVKIFLHNKAKDLQHGFSAQVDMEANGCVSFNGTQTNSGRSHENVTKPESPDFSEKPEETDKSNRPGMSELESCFERMCGREMRAYVTRHISNMNKLRKEIPEALKLSKNPAKWVLEGVGRFFLQGIRSFSEGSKMTVVRLAAVVILECFVMISSEGIEIAKEEEEYAAKAAVDWRKRMIKEGGLAKTDEVDARGLLLLISGFGIPDVFTNEDIRDLIRAAEVKKISSALRRSIILIPKIPEVIDWMVKNDLEIEAADIAYTFGLEDKCRPQTILTTFLHNKINDKQHGSSALANAKKQLWNLKSIRRCLESHNVDPSKPLADYKINERIEQLEKEINELDSISVEENPSRKRKVKEAESSRNHKHEMKRTRLSSHENPTPEPVPVEYHAKSPYNRSTRSGTSSYFDRKLPSDYLGAYPISSVLGAPGPLGNVTSSVAVESGDGLAGAGMVAGSYGSALAVESGGGLAAGGMLTGPYGSGRYLGTHPDQMVNGRPYSWHEDSSLVERYLGQPYSRLGQPYDSQPSTSGLIGSYGRQLGRPSLETFPGSLNFSGSPGLSGPGSDLYRFADTLTALPLGTVESLRPTFVPAQRVGLAVKLPSAFALEANLYPPRGNHCSLVSPELNSETRQGTKAPRLLARSRHPQSSTMPLVVITIV</sequence>
<organism evidence="6 7">
    <name type="scientific">Centaurea solstitialis</name>
    <name type="common">yellow star-thistle</name>
    <dbReference type="NCBI Taxonomy" id="347529"/>
    <lineage>
        <taxon>Eukaryota</taxon>
        <taxon>Viridiplantae</taxon>
        <taxon>Streptophyta</taxon>
        <taxon>Embryophyta</taxon>
        <taxon>Tracheophyta</taxon>
        <taxon>Spermatophyta</taxon>
        <taxon>Magnoliopsida</taxon>
        <taxon>eudicotyledons</taxon>
        <taxon>Gunneridae</taxon>
        <taxon>Pentapetalae</taxon>
        <taxon>asterids</taxon>
        <taxon>campanulids</taxon>
        <taxon>Asterales</taxon>
        <taxon>Asteraceae</taxon>
        <taxon>Carduoideae</taxon>
        <taxon>Cardueae</taxon>
        <taxon>Centaureinae</taxon>
        <taxon>Centaurea</taxon>
    </lineage>
</organism>
<evidence type="ECO:0008006" key="8">
    <source>
        <dbReference type="Google" id="ProtNLM"/>
    </source>
</evidence>
<dbReference type="GO" id="GO:0030154">
    <property type="term" value="P:cell differentiation"/>
    <property type="evidence" value="ECO:0007669"/>
    <property type="project" value="UniProtKB-KW"/>
</dbReference>
<feature type="region of interest" description="Disordered" evidence="5">
    <location>
        <begin position="152"/>
        <end position="194"/>
    </location>
</feature>
<evidence type="ECO:0000256" key="5">
    <source>
        <dbReference type="SAM" id="MobiDB-lite"/>
    </source>
</evidence>
<comment type="similarity">
    <text evidence="1">Belongs to the Frigida family.</text>
</comment>
<protein>
    <recommendedName>
        <fullName evidence="8">FRIGIDA-like protein</fullName>
    </recommendedName>
</protein>
<evidence type="ECO:0000256" key="4">
    <source>
        <dbReference type="ARBA" id="ARBA00023089"/>
    </source>
</evidence>
<dbReference type="PANTHER" id="PTHR31791:SF49">
    <property type="entry name" value="INACTIVE PROTEIN FRIGIDA"/>
    <property type="match status" value="1"/>
</dbReference>
<keyword evidence="3" id="KW-0221">Differentiation</keyword>
<name>A0AA38U354_9ASTR</name>
<feature type="compositionally biased region" description="Basic and acidic residues" evidence="5">
    <location>
        <begin position="697"/>
        <end position="721"/>
    </location>
</feature>
<dbReference type="PANTHER" id="PTHR31791">
    <property type="entry name" value="FRIGIDA-LIKE PROTEIN 3-RELATED"/>
    <property type="match status" value="1"/>
</dbReference>
<feature type="compositionally biased region" description="Polar residues" evidence="5">
    <location>
        <begin position="1051"/>
        <end position="1060"/>
    </location>
</feature>
<keyword evidence="4" id="KW-0287">Flowering</keyword>
<dbReference type="Proteomes" id="UP001172457">
    <property type="component" value="Chromosome 1"/>
</dbReference>
<keyword evidence="2" id="KW-0217">Developmental protein</keyword>
<dbReference type="GO" id="GO:0009908">
    <property type="term" value="P:flower development"/>
    <property type="evidence" value="ECO:0007669"/>
    <property type="project" value="UniProtKB-KW"/>
</dbReference>
<feature type="compositionally biased region" description="Low complexity" evidence="5">
    <location>
        <begin position="46"/>
        <end position="62"/>
    </location>
</feature>
<feature type="compositionally biased region" description="Basic and acidic residues" evidence="5">
    <location>
        <begin position="431"/>
        <end position="446"/>
    </location>
</feature>
<feature type="region of interest" description="Disordered" evidence="5">
    <location>
        <begin position="687"/>
        <end position="725"/>
    </location>
</feature>
<evidence type="ECO:0000256" key="3">
    <source>
        <dbReference type="ARBA" id="ARBA00022782"/>
    </source>
</evidence>
<feature type="region of interest" description="Disordered" evidence="5">
    <location>
        <begin position="34"/>
        <end position="69"/>
    </location>
</feature>
<dbReference type="EMBL" id="JARYMX010000001">
    <property type="protein sequence ID" value="KAJ9567873.1"/>
    <property type="molecule type" value="Genomic_DNA"/>
</dbReference>
<feature type="compositionally biased region" description="Polar residues" evidence="5">
    <location>
        <begin position="162"/>
        <end position="177"/>
    </location>
</feature>
<reference evidence="6" key="1">
    <citation type="submission" date="2023-03" db="EMBL/GenBank/DDBJ databases">
        <title>Chromosome-scale reference genome and RAD-based genetic map of yellow starthistle (Centaurea solstitialis) reveal putative structural variation and QTLs associated with invader traits.</title>
        <authorList>
            <person name="Reatini B."/>
            <person name="Cang F.A."/>
            <person name="Jiang Q."/>
            <person name="Mckibben M.T.W."/>
            <person name="Barker M.S."/>
            <person name="Rieseberg L.H."/>
            <person name="Dlugosch K.M."/>
        </authorList>
    </citation>
    <scope>NUCLEOTIDE SEQUENCE</scope>
    <source>
        <strain evidence="6">CAN-66</strain>
        <tissue evidence="6">Leaf</tissue>
    </source>
</reference>
<feature type="region of interest" description="Disordered" evidence="5">
    <location>
        <begin position="998"/>
        <end position="1060"/>
    </location>
</feature>
<accession>A0AA38U354</accession>
<evidence type="ECO:0000256" key="2">
    <source>
        <dbReference type="ARBA" id="ARBA00022473"/>
    </source>
</evidence>
<evidence type="ECO:0000313" key="7">
    <source>
        <dbReference type="Proteomes" id="UP001172457"/>
    </source>
</evidence>
<evidence type="ECO:0000256" key="1">
    <source>
        <dbReference type="ARBA" id="ARBA00008956"/>
    </source>
</evidence>
<feature type="compositionally biased region" description="Basic and acidic residues" evidence="5">
    <location>
        <begin position="180"/>
        <end position="194"/>
    </location>
</feature>
<comment type="caution">
    <text evidence="6">The sequence shown here is derived from an EMBL/GenBank/DDBJ whole genome shotgun (WGS) entry which is preliminary data.</text>
</comment>
<dbReference type="Pfam" id="PF07899">
    <property type="entry name" value="Frigida"/>
    <property type="match status" value="3"/>
</dbReference>
<keyword evidence="7" id="KW-1185">Reference proteome</keyword>